<feature type="compositionally biased region" description="Low complexity" evidence="1">
    <location>
        <begin position="441"/>
        <end position="450"/>
    </location>
</feature>
<dbReference type="Proteomes" id="UP000276834">
    <property type="component" value="Unassembled WGS sequence"/>
</dbReference>
<name>A0A3L8RWC0_CHLGU</name>
<feature type="compositionally biased region" description="Polar residues" evidence="1">
    <location>
        <begin position="1852"/>
        <end position="1865"/>
    </location>
</feature>
<feature type="region of interest" description="Disordered" evidence="1">
    <location>
        <begin position="434"/>
        <end position="454"/>
    </location>
</feature>
<dbReference type="EMBL" id="QUSF01000161">
    <property type="protein sequence ID" value="RLV88981.1"/>
    <property type="molecule type" value="Genomic_DNA"/>
</dbReference>
<feature type="region of interest" description="Disordered" evidence="1">
    <location>
        <begin position="604"/>
        <end position="634"/>
    </location>
</feature>
<feature type="compositionally biased region" description="Polar residues" evidence="1">
    <location>
        <begin position="604"/>
        <end position="622"/>
    </location>
</feature>
<feature type="region of interest" description="Disordered" evidence="1">
    <location>
        <begin position="1031"/>
        <end position="1059"/>
    </location>
</feature>
<evidence type="ECO:0000256" key="1">
    <source>
        <dbReference type="SAM" id="MobiDB-lite"/>
    </source>
</evidence>
<feature type="region of interest" description="Disordered" evidence="1">
    <location>
        <begin position="1417"/>
        <end position="1447"/>
    </location>
</feature>
<protein>
    <submittedName>
        <fullName evidence="2">Uncharacterized protein</fullName>
    </submittedName>
</protein>
<feature type="region of interest" description="Disordered" evidence="1">
    <location>
        <begin position="1"/>
        <end position="23"/>
    </location>
</feature>
<feature type="region of interest" description="Disordered" evidence="1">
    <location>
        <begin position="1601"/>
        <end position="1620"/>
    </location>
</feature>
<feature type="region of interest" description="Disordered" evidence="1">
    <location>
        <begin position="1666"/>
        <end position="1686"/>
    </location>
</feature>
<feature type="compositionally biased region" description="Polar residues" evidence="1">
    <location>
        <begin position="1039"/>
        <end position="1054"/>
    </location>
</feature>
<reference evidence="2 3" key="1">
    <citation type="journal article" date="2018" name="Proc. R. Soc. B">
        <title>A non-coding region near Follistatin controls head colour polymorphism in the Gouldian finch.</title>
        <authorList>
            <person name="Toomey M.B."/>
            <person name="Marques C.I."/>
            <person name="Andrade P."/>
            <person name="Araujo P.M."/>
            <person name="Sabatino S."/>
            <person name="Gazda M.A."/>
            <person name="Afonso S."/>
            <person name="Lopes R.J."/>
            <person name="Corbo J.C."/>
            <person name="Carneiro M."/>
        </authorList>
    </citation>
    <scope>NUCLEOTIDE SEQUENCE [LARGE SCALE GENOMIC DNA]</scope>
    <source>
        <strain evidence="2">Red01</strain>
        <tissue evidence="2">Muscle</tissue>
    </source>
</reference>
<organism evidence="2 3">
    <name type="scientific">Chloebia gouldiae</name>
    <name type="common">Gouldian finch</name>
    <name type="synonym">Erythrura gouldiae</name>
    <dbReference type="NCBI Taxonomy" id="44316"/>
    <lineage>
        <taxon>Eukaryota</taxon>
        <taxon>Metazoa</taxon>
        <taxon>Chordata</taxon>
        <taxon>Craniata</taxon>
        <taxon>Vertebrata</taxon>
        <taxon>Euteleostomi</taxon>
        <taxon>Archelosauria</taxon>
        <taxon>Archosauria</taxon>
        <taxon>Dinosauria</taxon>
        <taxon>Saurischia</taxon>
        <taxon>Theropoda</taxon>
        <taxon>Coelurosauria</taxon>
        <taxon>Aves</taxon>
        <taxon>Neognathae</taxon>
        <taxon>Neoaves</taxon>
        <taxon>Telluraves</taxon>
        <taxon>Australaves</taxon>
        <taxon>Passeriformes</taxon>
        <taxon>Passeroidea</taxon>
        <taxon>Passeridae</taxon>
        <taxon>Chloebia</taxon>
    </lineage>
</organism>
<sequence>MTPQQNRGSSEVWKGDKTGPVLAGLLPPPPWAEEEDGEAMWAQDTTLAQGKASLSLGLPSRTAMRGIQAGRGFIIFCLFHPSSSSPDPALRNISAPRKLQESPRSWKSVQDTGLGKKITPGTLQRLLDVCHCSAAQTARMTWFGLEGISKFISFHQAGCSWFQCPAWPWALPGIQGQPQLLWAPCARACPASGIPAPAAGAHQRGAADGIGERDSRAPRAVLPLGLCLQPSAPHKELPVGVGCHTLSPMPSPALLLGRGHIPAFQMDSPGTPAWKPKDAPSLEHWDGPWDHLKVSSSALQDARAPYSSRAEEGGRVGTSRPLIRDQTCTHLTPAWLLHPRAPCGTRRLLIPLAEPLSLSSCRVLSGAVGAGSSCQRSRSLTSARLESARGVFDVRITGWLARLPIASRRSRRRGRGAWGDPACWNQPCGERVKGGQEASRGAGAAATEPGGEVDGAIPTPWVLIRSPPAGSWQRPQPCVPQSRVGSAGLGWLCIPSTLLHPCPGMRARLPPSLGSWRSEGKRLVLPQRGGKLGASQGQRGALFSLKTFLSPDPAGKGNQGSGMWATPHPSCTFCSPHEPASQPCRERELEGGKEGELVQGQALLSHSPSPADSTAPPGSSAGTAGPRSTHAGLSVGSRARDFSSSMSSLYFELCEFVLLGPALEEDEEEDEQEDELDSTPGFSLHFVLVLQQRVGHRAQPHMQRHIPPGRRNPGLTAPACRAGHPWHEPPAARAGFSLRECRGIPAAPGTHSLCPAARGIPGCSILHLLLFPARAPRRPGAGRTAPRDPSLPLPFPSLPFPSLPFPSLPFPSLPFPSPRSRRGWGLALCPIRAGTFSPASVPNQSLISALEKVFLLLLTNAILGSSGSAPAGASSAQRRAERASSRILLLSLLPEFIPRAQLWAGVGNVGLAPPEEEEVAAGFTLLPLSLVLAALGARVNQVTPITAPTDIAHRPRGCRPPLAPHIPLDVPGMAGLALSPAGLTPPTLPRGFCCFCLPWEDDGVGKGNGKRKSDPARAGVVAVATRGRWHCPAPGRGTGTSAQPCDPSATSTSVPHGAQAAPSWDVTAFGVPQGGWEQWGGVPALPFLLCLGSQGGAVGLGVAGRMPALTLWLVGHPTEGLWGWGQWGGASLCLVALMKTAQAGAGGGRGRGLQMPFSSSRILITLRAPCPHHGSWPCPLAGGVALGVQHCSPRCHHGTGTNVTPAQDRRGWGLALCPIRAGTFSPASVPNQSLISALEKVFLLLLTNAILGSSGSAPAGASSAQRRAERASSRILLLSLLPEFIPRAQRWAGVGNVGLAPPEEEEVAAGFTLLLLSLVLAALGARVNQVTPITAPTDIAHRPRGCRPPLAPHIPLDVPGMAGLALSPAGLTPPTLPRGFCCFCLPWEDDGVGKGNGKRKSDPARAGAVAVATRGRWHCPAPGRGTGTSAQPCDPSATSTSVPHGAQAAPSWDVTAFGVPQGGWEQWGGVPAFPFLLCLGSQGGAVGLGTAGRMPALTLWLVGHPTEGLWGWGQWGGASLCLVALMKTAQAGAGGGRGRGLQMPFSSSVPSHFNHLESSLRPSRLLALTPGRGGGTGCHHGTGTNVTPAQDALAPVASLGTRPSAGAGRGPEVPGSGHGDLDKAEEWPRRFNNTQCCPGVGPGWDEHWGSPGRRTWGCWGPEPPSPGLSPQQGWGPHLQSCPSPGPSTGRSWSCWSPARGGSRMSRGWSSSAGRKGWHSWDCSPGEEKLWAELREPQETWRETIDKGWRDRTQGMAPTARGQGSWDIGNWELPWHRVPRAAVAAPESLAVPKARLDTGSGSSLGWWDVSLPWQGWMRFFFPSSGSSARDKFLPQTALHGAYSEAAAGAELRQTQPCSGGNNSSGTDKPPGGLWKSFLRMSREDSPAIPLKPAGLRHGGDADGWGAPTRFPCLLSILHFHWPVATSPAPRVAPGLGMAAAPSTGFQPTHLPSRGCGELGGLRAAGGPRHLWAQGDPAPGKHSRLWGEHCQAGREGWAMPRRDGTLGWSWLCHGLWILHPAGDAASPGMGRVPGHGNRLLTPELAGASLLPPTLGQPREEGSRHLQARQWREHPRLLRPANLLCRCAPR</sequence>
<evidence type="ECO:0000313" key="2">
    <source>
        <dbReference type="EMBL" id="RLV88981.1"/>
    </source>
</evidence>
<dbReference type="OrthoDB" id="9220515at2759"/>
<gene>
    <name evidence="2" type="ORF">DV515_00015119</name>
</gene>
<feature type="region of interest" description="Disordered" evidence="1">
    <location>
        <begin position="1852"/>
        <end position="1872"/>
    </location>
</feature>
<keyword evidence="3" id="KW-1185">Reference proteome</keyword>
<comment type="caution">
    <text evidence="2">The sequence shown here is derived from an EMBL/GenBank/DDBJ whole genome shotgun (WGS) entry which is preliminary data.</text>
</comment>
<feature type="compositionally biased region" description="Polar residues" evidence="1">
    <location>
        <begin position="1427"/>
        <end position="1442"/>
    </location>
</feature>
<evidence type="ECO:0000313" key="3">
    <source>
        <dbReference type="Proteomes" id="UP000276834"/>
    </source>
</evidence>
<accession>A0A3L8RWC0</accession>
<proteinExistence type="predicted"/>